<dbReference type="Pfam" id="PF01337">
    <property type="entry name" value="Barstar"/>
    <property type="match status" value="1"/>
</dbReference>
<dbReference type="SUPFAM" id="SSF52038">
    <property type="entry name" value="Barstar-related"/>
    <property type="match status" value="1"/>
</dbReference>
<organism evidence="3 4">
    <name type="scientific">Streptomyces asoensis</name>
    <dbReference type="NCBI Taxonomy" id="249586"/>
    <lineage>
        <taxon>Bacteria</taxon>
        <taxon>Bacillati</taxon>
        <taxon>Actinomycetota</taxon>
        <taxon>Actinomycetes</taxon>
        <taxon>Kitasatosporales</taxon>
        <taxon>Streptomycetaceae</taxon>
        <taxon>Streptomyces</taxon>
    </lineage>
</organism>
<comment type="caution">
    <text evidence="3">The sequence shown here is derived from an EMBL/GenBank/DDBJ whole genome shotgun (WGS) entry which is preliminary data.</text>
</comment>
<dbReference type="Proteomes" id="UP000649259">
    <property type="component" value="Unassembled WGS sequence"/>
</dbReference>
<proteinExistence type="inferred from homology"/>
<protein>
    <recommendedName>
        <fullName evidence="2">Barstar (barnase inhibitor) domain-containing protein</fullName>
    </recommendedName>
</protein>
<dbReference type="Gene3D" id="3.30.370.10">
    <property type="entry name" value="Barstar-like"/>
    <property type="match status" value="1"/>
</dbReference>
<dbReference type="InterPro" id="IPR000468">
    <property type="entry name" value="Barstar"/>
</dbReference>
<sequence>MLPRSVPRVLTGTPTPHYDTFPGGAEMTQFVVVLDLDGVTDKSALMDRCAEALSLPGHFGRNWDALADSLTDLPAPPGADGLRIVVRNWRPYARQRPGEWEIAQDVFAQAVDRVPALSVLLALGGSS</sequence>
<evidence type="ECO:0000259" key="2">
    <source>
        <dbReference type="Pfam" id="PF01337"/>
    </source>
</evidence>
<dbReference type="EMBL" id="BNEB01000002">
    <property type="protein sequence ID" value="GHI59586.1"/>
    <property type="molecule type" value="Genomic_DNA"/>
</dbReference>
<evidence type="ECO:0000313" key="3">
    <source>
        <dbReference type="EMBL" id="GHI59586.1"/>
    </source>
</evidence>
<reference evidence="4" key="1">
    <citation type="submission" date="2023-07" db="EMBL/GenBank/DDBJ databases">
        <title>Whole genome shotgun sequence of Streptomyces cacaoi subsp. asoensis NBRC 13813.</title>
        <authorList>
            <person name="Komaki H."/>
            <person name="Tamura T."/>
        </authorList>
    </citation>
    <scope>NUCLEOTIDE SEQUENCE [LARGE SCALE GENOMIC DNA]</scope>
    <source>
        <strain evidence="4">NBRC 13813</strain>
    </source>
</reference>
<comment type="similarity">
    <text evidence="1">Belongs to the barstar family.</text>
</comment>
<evidence type="ECO:0000313" key="4">
    <source>
        <dbReference type="Proteomes" id="UP000649259"/>
    </source>
</evidence>
<accession>A0ABQ3RUP7</accession>
<name>A0ABQ3RUP7_9ACTN</name>
<evidence type="ECO:0000256" key="1">
    <source>
        <dbReference type="ARBA" id="ARBA00006845"/>
    </source>
</evidence>
<feature type="domain" description="Barstar (barnase inhibitor)" evidence="2">
    <location>
        <begin position="30"/>
        <end position="114"/>
    </location>
</feature>
<keyword evidence="4" id="KW-1185">Reference proteome</keyword>
<dbReference type="InterPro" id="IPR035905">
    <property type="entry name" value="Barstar-like_sf"/>
</dbReference>
<gene>
    <name evidence="3" type="ORF">Saso_12360</name>
</gene>
<dbReference type="CDD" id="cd05141">
    <property type="entry name" value="Barstar_evA4336-like"/>
    <property type="match status" value="1"/>
</dbReference>